<evidence type="ECO:0000313" key="4">
    <source>
        <dbReference type="EMBL" id="KAF6829563.1"/>
    </source>
</evidence>
<sequence length="256" mass="26455">MACAITLAAEGASGVLIADISVTAAVSAVAKCEAAATNSRFRAVAIHVDVTLEDSVQSLMDQMTQAFGRMDYCINCAGIGAMAGADIVSTPLAEFQRFLDVNSRGTFLVTRMASILMRAQELQAVSRSSPGRGTTRGAIVNLGSASSMVAVPGVLPYTTSKHATLGISKSAALDNAAHGIRVNCVCPTWTDTPMVRRAIEGVEGLAGLIERAVPLGRIATPEEVADTVVFLCSPRSSYVTGCSLLVDGGATLSTSR</sequence>
<gene>
    <name evidence="4" type="ORF">CPLU01_07849</name>
</gene>
<keyword evidence="5" id="KW-1185">Reference proteome</keyword>
<dbReference type="InterPro" id="IPR036291">
    <property type="entry name" value="NAD(P)-bd_dom_sf"/>
</dbReference>
<proteinExistence type="inferred from homology"/>
<dbReference type="PRINTS" id="PR00080">
    <property type="entry name" value="SDRFAMILY"/>
</dbReference>
<reference evidence="4" key="1">
    <citation type="journal article" date="2020" name="Phytopathology">
        <title>Genome Sequence Resources of Colletotrichum truncatum, C. plurivorum, C. musicola, and C. sojae: Four Species Pathogenic to Soybean (Glycine max).</title>
        <authorList>
            <person name="Rogerio F."/>
            <person name="Boufleur T.R."/>
            <person name="Ciampi-Guillardi M."/>
            <person name="Sukno S.A."/>
            <person name="Thon M.R."/>
            <person name="Massola Junior N.S."/>
            <person name="Baroncelli R."/>
        </authorList>
    </citation>
    <scope>NUCLEOTIDE SEQUENCE</scope>
    <source>
        <strain evidence="4">LFN00145</strain>
    </source>
</reference>
<dbReference type="FunFam" id="3.40.50.720:FF:000084">
    <property type="entry name" value="Short-chain dehydrogenase reductase"/>
    <property type="match status" value="1"/>
</dbReference>
<evidence type="ECO:0000313" key="5">
    <source>
        <dbReference type="Proteomes" id="UP000654918"/>
    </source>
</evidence>
<protein>
    <submittedName>
        <fullName evidence="4">3-alpha-(Or 20-beta)-hydroxysteroid dehydrogenase</fullName>
    </submittedName>
</protein>
<accession>A0A8H6NE49</accession>
<dbReference type="GO" id="GO:0016491">
    <property type="term" value="F:oxidoreductase activity"/>
    <property type="evidence" value="ECO:0007669"/>
    <property type="project" value="UniProtKB-KW"/>
</dbReference>
<dbReference type="InterPro" id="IPR002347">
    <property type="entry name" value="SDR_fam"/>
</dbReference>
<evidence type="ECO:0000256" key="2">
    <source>
        <dbReference type="ARBA" id="ARBA00022857"/>
    </source>
</evidence>
<organism evidence="4 5">
    <name type="scientific">Colletotrichum plurivorum</name>
    <dbReference type="NCBI Taxonomy" id="2175906"/>
    <lineage>
        <taxon>Eukaryota</taxon>
        <taxon>Fungi</taxon>
        <taxon>Dikarya</taxon>
        <taxon>Ascomycota</taxon>
        <taxon>Pezizomycotina</taxon>
        <taxon>Sordariomycetes</taxon>
        <taxon>Hypocreomycetidae</taxon>
        <taxon>Glomerellales</taxon>
        <taxon>Glomerellaceae</taxon>
        <taxon>Colletotrichum</taxon>
        <taxon>Colletotrichum orchidearum species complex</taxon>
    </lineage>
</organism>
<dbReference type="Gene3D" id="3.40.50.720">
    <property type="entry name" value="NAD(P)-binding Rossmann-like Domain"/>
    <property type="match status" value="1"/>
</dbReference>
<dbReference type="InterPro" id="IPR020904">
    <property type="entry name" value="Sc_DH/Rdtase_CS"/>
</dbReference>
<dbReference type="Pfam" id="PF13561">
    <property type="entry name" value="adh_short_C2"/>
    <property type="match status" value="1"/>
</dbReference>
<comment type="caution">
    <text evidence="4">The sequence shown here is derived from an EMBL/GenBank/DDBJ whole genome shotgun (WGS) entry which is preliminary data.</text>
</comment>
<dbReference type="PANTHER" id="PTHR24321:SF12">
    <property type="entry name" value="SHORT-CHAIN DEHYDROGENASE_REDUCTASE FAMILY, PUTATIVE (AFU_ORTHOLOGUE AFUA_5G14340)-RELATED"/>
    <property type="match status" value="1"/>
</dbReference>
<keyword evidence="2" id="KW-0521">NADP</keyword>
<dbReference type="SUPFAM" id="SSF51735">
    <property type="entry name" value="NAD(P)-binding Rossmann-fold domains"/>
    <property type="match status" value="1"/>
</dbReference>
<dbReference type="EMBL" id="WIGO01000106">
    <property type="protein sequence ID" value="KAF6829563.1"/>
    <property type="molecule type" value="Genomic_DNA"/>
</dbReference>
<evidence type="ECO:0000256" key="3">
    <source>
        <dbReference type="ARBA" id="ARBA00023002"/>
    </source>
</evidence>
<dbReference type="Proteomes" id="UP000654918">
    <property type="component" value="Unassembled WGS sequence"/>
</dbReference>
<dbReference type="CDD" id="cd05233">
    <property type="entry name" value="SDR_c"/>
    <property type="match status" value="1"/>
</dbReference>
<evidence type="ECO:0000256" key="1">
    <source>
        <dbReference type="ARBA" id="ARBA00006484"/>
    </source>
</evidence>
<dbReference type="PROSITE" id="PS00061">
    <property type="entry name" value="ADH_SHORT"/>
    <property type="match status" value="1"/>
</dbReference>
<dbReference type="AlphaFoldDB" id="A0A8H6NE49"/>
<name>A0A8H6NE49_9PEZI</name>
<dbReference type="PANTHER" id="PTHR24321">
    <property type="entry name" value="DEHYDROGENASES, SHORT CHAIN"/>
    <property type="match status" value="1"/>
</dbReference>
<keyword evidence="3" id="KW-0560">Oxidoreductase</keyword>
<comment type="similarity">
    <text evidence="1">Belongs to the short-chain dehydrogenases/reductases (SDR) family.</text>
</comment>
<dbReference type="PRINTS" id="PR00081">
    <property type="entry name" value="GDHRDH"/>
</dbReference>